<keyword evidence="4" id="KW-0539">Nucleus</keyword>
<dbReference type="InterPro" id="IPR052127">
    <property type="entry name" value="STE12_transcription_factor"/>
</dbReference>
<gene>
    <name evidence="7" type="primary">KNAG0C05340</name>
    <name evidence="7" type="ordered locus">KNAG_0C05340</name>
</gene>
<evidence type="ECO:0000256" key="5">
    <source>
        <dbReference type="ARBA" id="ARBA00024345"/>
    </source>
</evidence>
<dbReference type="SMART" id="SM00424">
    <property type="entry name" value="STE"/>
    <property type="match status" value="1"/>
</dbReference>
<feature type="region of interest" description="Disordered" evidence="6">
    <location>
        <begin position="554"/>
        <end position="601"/>
    </location>
</feature>
<feature type="compositionally biased region" description="Basic and acidic residues" evidence="6">
    <location>
        <begin position="584"/>
        <end position="601"/>
    </location>
</feature>
<reference evidence="8" key="2">
    <citation type="submission" date="2012-08" db="EMBL/GenBank/DDBJ databases">
        <title>Genome sequence of Kazachstania naganishii.</title>
        <authorList>
            <person name="Gordon J.L."/>
            <person name="Armisen D."/>
            <person name="Proux-Wera E."/>
            <person name="OhEigeartaigh S.S."/>
            <person name="Byrne K.P."/>
            <person name="Wolfe K.H."/>
        </authorList>
    </citation>
    <scope>NUCLEOTIDE SEQUENCE [LARGE SCALE GENOMIC DNA]</scope>
    <source>
        <strain evidence="8">ATCC MYA-139 / BCRC 22969 / CBS 8797 / CCRC 22969 / KCTC 17520 / NBRC 10181 / NCYC 3082</strain>
    </source>
</reference>
<dbReference type="GO" id="GO:0007124">
    <property type="term" value="P:pseudohyphal growth"/>
    <property type="evidence" value="ECO:0007669"/>
    <property type="project" value="EnsemblFungi"/>
</dbReference>
<evidence type="ECO:0000256" key="6">
    <source>
        <dbReference type="SAM" id="MobiDB-lite"/>
    </source>
</evidence>
<evidence type="ECO:0000256" key="2">
    <source>
        <dbReference type="ARBA" id="ARBA00023015"/>
    </source>
</evidence>
<evidence type="ECO:0000313" key="7">
    <source>
        <dbReference type="EMBL" id="CCK69632.1"/>
    </source>
</evidence>
<dbReference type="GO" id="GO:0000122">
    <property type="term" value="P:negative regulation of transcription by RNA polymerase II"/>
    <property type="evidence" value="ECO:0007669"/>
    <property type="project" value="EnsemblFungi"/>
</dbReference>
<dbReference type="GO" id="GO:2000220">
    <property type="term" value="P:regulation of pseudohyphal growth"/>
    <property type="evidence" value="ECO:0007669"/>
    <property type="project" value="TreeGrafter"/>
</dbReference>
<dbReference type="RefSeq" id="XP_022463878.1">
    <property type="nucleotide sequence ID" value="XM_022607265.1"/>
</dbReference>
<organism evidence="7 8">
    <name type="scientific">Huiozyma naganishii (strain ATCC MYA-139 / BCRC 22969 / CBS 8797 / KCTC 17520 / NBRC 10181 / NCYC 3082 / Yp74L-3)</name>
    <name type="common">Yeast</name>
    <name type="synonym">Kazachstania naganishii</name>
    <dbReference type="NCBI Taxonomy" id="1071383"/>
    <lineage>
        <taxon>Eukaryota</taxon>
        <taxon>Fungi</taxon>
        <taxon>Dikarya</taxon>
        <taxon>Ascomycota</taxon>
        <taxon>Saccharomycotina</taxon>
        <taxon>Saccharomycetes</taxon>
        <taxon>Saccharomycetales</taxon>
        <taxon>Saccharomycetaceae</taxon>
        <taxon>Huiozyma</taxon>
    </lineage>
</organism>
<feature type="compositionally biased region" description="Basic residues" evidence="6">
    <location>
        <begin position="558"/>
        <end position="568"/>
    </location>
</feature>
<dbReference type="GO" id="GO:0045944">
    <property type="term" value="P:positive regulation of transcription by RNA polymerase II"/>
    <property type="evidence" value="ECO:0007669"/>
    <property type="project" value="EnsemblFungi"/>
</dbReference>
<keyword evidence="2" id="KW-0805">Transcription regulation</keyword>
<dbReference type="KEGG" id="kng:KNAG_0C05340"/>
<dbReference type="GO" id="GO:0005654">
    <property type="term" value="C:nucleoplasm"/>
    <property type="evidence" value="ECO:0007669"/>
    <property type="project" value="EnsemblFungi"/>
</dbReference>
<keyword evidence="3" id="KW-0804">Transcription</keyword>
<dbReference type="Proteomes" id="UP000006310">
    <property type="component" value="Chromosome 3"/>
</dbReference>
<sequence>MDSMNNRMETILKEDYNDSHESLQRSTPEEVEESLRLIDDLKYFLSSAPANWQENQIIRRYYLNNEQGFVSCVFWNNVYYVTGTDIVKCCVYRMQKFGRAIIQKKKFEEGIFSDLRNLKCGIDATLEQPKSDFLAFLFRNSCLKTQKKQKVFFWFSVPYDKLFRDALERDLKRETLDQQSTTRALSEPALSFQYNIKLGTSLSEQLQKHIKQMRLPDELDAMDDEPELKEEPSILDCMKINVDDDVTESSVPLTPAFNSSAPTSIQILETEDVPILHDKTVLDIPPTASLNLDPYQSMVTPVKLGQSLSSDRVGLPELDKEVDDDAFPLDYFPIDIEYPDLMNSQMSNPNTNGVGLISTAEINESYQNPFLHIPKTKKSKAYPTSATSLVMPYMDSNINQSLPDSEELSNLSGLNMLPQQRIPYGYQQQLSYNPCINIMPSRHPGDIMAQTIEPRAANASTGTPIFPGCDAIYTPQEISDWKAFLQQQPSHMQIIQTPHSSNVINPYGSAYHSADPAMWGHSLYMGNGSTTPLHMEKTAQFIRRKQFRNMVPSSTFTRKGKVMKTPHIKKYDPSKEKRSKYQKKFRDNTKQSTTVDHDVKN</sequence>
<dbReference type="OrthoDB" id="1095242at2759"/>
<dbReference type="GO" id="GO:0071444">
    <property type="term" value="P:cellular response to pheromone"/>
    <property type="evidence" value="ECO:0007669"/>
    <property type="project" value="EnsemblFungi"/>
</dbReference>
<reference evidence="7 8" key="1">
    <citation type="journal article" date="2011" name="Proc. Natl. Acad. Sci. U.S.A.">
        <title>Evolutionary erosion of yeast sex chromosomes by mating-type switching accidents.</title>
        <authorList>
            <person name="Gordon J.L."/>
            <person name="Armisen D."/>
            <person name="Proux-Wera E."/>
            <person name="Oheigeartaigh S.S."/>
            <person name="Byrne K.P."/>
            <person name="Wolfe K.H."/>
        </authorList>
    </citation>
    <scope>NUCLEOTIDE SEQUENCE [LARGE SCALE GENOMIC DNA]</scope>
    <source>
        <strain evidence="8">ATCC MYA-139 / BCRC 22969 / CBS 8797 / CCRC 22969 / KCTC 17520 / NBRC 10181 / NCYC 3082</strain>
    </source>
</reference>
<protein>
    <submittedName>
        <fullName evidence="7">Uncharacterized protein</fullName>
    </submittedName>
</protein>
<evidence type="ECO:0000256" key="3">
    <source>
        <dbReference type="ARBA" id="ARBA00023163"/>
    </source>
</evidence>
<keyword evidence="8" id="KW-1185">Reference proteome</keyword>
<dbReference type="EMBL" id="HE978316">
    <property type="protein sequence ID" value="CCK69632.1"/>
    <property type="molecule type" value="Genomic_DNA"/>
</dbReference>
<dbReference type="GO" id="GO:0001403">
    <property type="term" value="P:invasive growth in response to glucose limitation"/>
    <property type="evidence" value="ECO:0007669"/>
    <property type="project" value="EnsemblFungi"/>
</dbReference>
<dbReference type="GO" id="GO:1990527">
    <property type="term" value="C:Tec1p-Ste12p-Dig1p complex"/>
    <property type="evidence" value="ECO:0007669"/>
    <property type="project" value="EnsemblFungi"/>
</dbReference>
<dbReference type="STRING" id="1071383.J7RX56"/>
<dbReference type="GO" id="GO:0003700">
    <property type="term" value="F:DNA-binding transcription factor activity"/>
    <property type="evidence" value="ECO:0007669"/>
    <property type="project" value="EnsemblFungi"/>
</dbReference>
<evidence type="ECO:0000256" key="4">
    <source>
        <dbReference type="ARBA" id="ARBA00023242"/>
    </source>
</evidence>
<dbReference type="Pfam" id="PF02200">
    <property type="entry name" value="STE"/>
    <property type="match status" value="1"/>
</dbReference>
<dbReference type="GO" id="GO:1990526">
    <property type="term" value="C:Ste12p-Dig1p-Dig2p complex"/>
    <property type="evidence" value="ECO:0007669"/>
    <property type="project" value="EnsemblFungi"/>
</dbReference>
<dbReference type="PANTHER" id="PTHR47427:SF1">
    <property type="entry name" value="PROTEIN STE12"/>
    <property type="match status" value="1"/>
</dbReference>
<comment type="subcellular location">
    <subcellularLocation>
        <location evidence="1">Nucleus</location>
    </subcellularLocation>
</comment>
<dbReference type="eggNOG" id="ENOG502QTVR">
    <property type="taxonomic scope" value="Eukaryota"/>
</dbReference>
<dbReference type="HOGENOM" id="CLU_019798_0_0_1"/>
<evidence type="ECO:0000313" key="8">
    <source>
        <dbReference type="Proteomes" id="UP000006310"/>
    </source>
</evidence>
<dbReference type="PANTHER" id="PTHR47427">
    <property type="entry name" value="PROTEIN STE12"/>
    <property type="match status" value="1"/>
</dbReference>
<evidence type="ECO:0000256" key="1">
    <source>
        <dbReference type="ARBA" id="ARBA00004123"/>
    </source>
</evidence>
<comment type="similarity">
    <text evidence="5">Belongs to the STE12 transcription factor family.</text>
</comment>
<dbReference type="InterPro" id="IPR003120">
    <property type="entry name" value="Ste12"/>
</dbReference>
<name>J7RX56_HUIN7</name>
<dbReference type="AlphaFoldDB" id="J7RX56"/>
<dbReference type="GeneID" id="34525312"/>
<proteinExistence type="inferred from homology"/>
<dbReference type="GO" id="GO:0000747">
    <property type="term" value="P:conjugation with cellular fusion"/>
    <property type="evidence" value="ECO:0007669"/>
    <property type="project" value="EnsemblFungi"/>
</dbReference>
<accession>J7RX56</accession>